<feature type="region of interest" description="Disordered" evidence="1">
    <location>
        <begin position="959"/>
        <end position="1027"/>
    </location>
</feature>
<dbReference type="OrthoDB" id="264899at2759"/>
<feature type="region of interest" description="Disordered" evidence="1">
    <location>
        <begin position="119"/>
        <end position="143"/>
    </location>
</feature>
<gene>
    <name evidence="2" type="ORF">LMXM_36_4740</name>
</gene>
<dbReference type="EMBL" id="FR799573">
    <property type="protein sequence ID" value="CBZ26333.1"/>
    <property type="molecule type" value="Genomic_DNA"/>
</dbReference>
<dbReference type="PhylomeDB" id="E9ATQ8"/>
<feature type="compositionally biased region" description="Polar residues" evidence="1">
    <location>
        <begin position="1003"/>
        <end position="1014"/>
    </location>
</feature>
<name>E9ATQ8_LEIMU</name>
<feature type="region of interest" description="Disordered" evidence="1">
    <location>
        <begin position="590"/>
        <end position="609"/>
    </location>
</feature>
<dbReference type="KEGG" id="lmi:LMXM_36_4740"/>
<keyword evidence="3" id="KW-1185">Reference proteome</keyword>
<dbReference type="RefSeq" id="XP_003874832.1">
    <property type="nucleotide sequence ID" value="XM_003874783.1"/>
</dbReference>
<proteinExistence type="predicted"/>
<protein>
    <submittedName>
        <fullName evidence="2">Uncharacterized protein</fullName>
    </submittedName>
</protein>
<feature type="region of interest" description="Disordered" evidence="1">
    <location>
        <begin position="780"/>
        <end position="799"/>
    </location>
</feature>
<evidence type="ECO:0000313" key="2">
    <source>
        <dbReference type="EMBL" id="CBZ26333.1"/>
    </source>
</evidence>
<evidence type="ECO:0000256" key="1">
    <source>
        <dbReference type="SAM" id="MobiDB-lite"/>
    </source>
</evidence>
<feature type="region of interest" description="Disordered" evidence="1">
    <location>
        <begin position="545"/>
        <end position="584"/>
    </location>
</feature>
<dbReference type="Proteomes" id="UP000007259">
    <property type="component" value="Chromosome 20"/>
</dbReference>
<dbReference type="GeneID" id="13448626"/>
<feature type="compositionally biased region" description="Polar residues" evidence="1">
    <location>
        <begin position="1389"/>
        <end position="1409"/>
    </location>
</feature>
<feature type="region of interest" description="Disordered" evidence="1">
    <location>
        <begin position="851"/>
        <end position="872"/>
    </location>
</feature>
<reference evidence="2 3" key="1">
    <citation type="journal article" date="2011" name="Genome Res.">
        <title>Chromosome and gene copy number variation allow major structural change between species and strains of Leishmania.</title>
        <authorList>
            <person name="Rogers M.B."/>
            <person name="Hilley J.D."/>
            <person name="Dickens N.J."/>
            <person name="Wilkes J."/>
            <person name="Bates P.A."/>
            <person name="Depledge D.P."/>
            <person name="Harris D."/>
            <person name="Her Y."/>
            <person name="Herzyk P."/>
            <person name="Imamura H."/>
            <person name="Otto T.D."/>
            <person name="Sanders M."/>
            <person name="Seeger K."/>
            <person name="Dujardin J.C."/>
            <person name="Berriman M."/>
            <person name="Smith D.F."/>
            <person name="Hertz-Fowler C."/>
            <person name="Mottram J.C."/>
        </authorList>
    </citation>
    <scope>NUCLEOTIDE SEQUENCE [LARGE SCALE GENOMIC DNA]</scope>
    <source>
        <strain evidence="2 3">MHOM/GT/2001/U1103</strain>
    </source>
</reference>
<dbReference type="VEuPathDB" id="TriTrypDB:LmxM.36.4740"/>
<organism evidence="2 3">
    <name type="scientific">Leishmania mexicana (strain MHOM/GT/2001/U1103)</name>
    <dbReference type="NCBI Taxonomy" id="929439"/>
    <lineage>
        <taxon>Eukaryota</taxon>
        <taxon>Discoba</taxon>
        <taxon>Euglenozoa</taxon>
        <taxon>Kinetoplastea</taxon>
        <taxon>Metakinetoplastina</taxon>
        <taxon>Trypanosomatida</taxon>
        <taxon>Trypanosomatidae</taxon>
        <taxon>Leishmaniinae</taxon>
        <taxon>Leishmania</taxon>
    </lineage>
</organism>
<feature type="compositionally biased region" description="Basic and acidic residues" evidence="1">
    <location>
        <begin position="561"/>
        <end position="570"/>
    </location>
</feature>
<dbReference type="OMA" id="SADTAWW"/>
<sequence length="1409" mass="151710">MGMSPNVTSANVDLYVLEYMVNMRWLLRYAAHELDPTVEQHYPDFVAQVVNLDMVLSDTTFEHSCTLGDVPFGIVRLAREAVLYLLVSDHLLGGCPPTMHPFLQRTVVAVSSGAARRSPRRAPVSADLNVSFPSDGDGDDREGGALRTVTELDGLPLNTIDPSSEEMLRLAEVEAQGRETQAMLLLLRWLFSEGVLSEDDVLATVEMDRTVDGSVNTQASTPTLAATGYERFSRHQRLAYHLAQMVPFYFGAHLLLSRSLLLQHCSTLLTKEAVMRHVAHLRSVVLLVAPRLAAVPPPSSVEGALLEWFQVIVDSINSSEDGAVVLERLHDCSALRAFIQQGPFCDDVMDPADRDFFRLVQSGESVCVALLFYYPDTVPLEGLSTALRAAEDCAEGCLDTESGLELLHQHLSLCYWTAIVAAARQLGVWTLLRPEEIVRYGRTALPLHLFCLIQQLFAVLATKAEEDVRVSADTAWWEQMKSRDGLTEMMRAAEADAGTDAQEWSDTPTTATMTKSRVALSGAQQVLRRSMHDTFLPPMFAAGDASGDGTGSEQVCMESDCDGRPQERRVVAPPSSTGRAAQRFDADECRSANNSVSVPVTGEDDTDGNTTQFFEVVRTQRGVRTVSGTGPEETLETATSVLRPMVQGRGSALTRTSAATSGTATTTMSLDTLTTVPAANLHDGQRRTDSRAAVFGVHVMDTYARAEEESVPDSRATTAGNLTAQAALVLGQPLPTCADTLLHTRAADAVLHGSAAAAYAKLPTSTTVLVDVPVVTAPASQKRLSRERDQGELSLHGAGSDYNANKDVSVVVQLAEVSRDTSSTIARAAELSVSSSLTESSDFVMWKAPPDSNEANEAAHEISDSGDFSDSKQMSAVTTDFQCTTEESPSRQVLAPGTGTAESAAALDSAMTRPLLASTTVTSAHIPAARMVVSPRQEGGEGVEDPETHTVALRQIRDATCTGQSSSMVSSSTTRGKVTAAEQRSDPSAAHVPSSLSPVAGSARSTPNASTSPLSREADCSSPHSRKCSRVRDIAVEDKPRALLRGEAEAWARAASRGRPFSQTPKKLEPLQTRWQDRQTGMGGGAHATVTCDLPTSLSHEQTLRRVDSDALPAMSGEDREEYCSLPPSMLSPSPVYPVSSARRAREHASEGMRDHNTPHRTVSEGTNSIEVSPLPLVLTRSVSEVYGTDYALMLEDMAASDVDLLRRRHRTTEESWYSSASWPYRRSWRGAAESLVSAISSTQNTAQVRELLDRLTGISLTDLADKDKQELYSALAQQQAVVHELKTALHGGSARVGSRGQFNIPTHRPALQRRRKVQRQSPLEETDGRGKEALVEAGGAVRRKPRDTLGEGAGTRRSLLSPMTAESGGSAAPTVQSDGDGQLAETDVSLQVNESLLFPTSTSPPASA</sequence>
<feature type="region of interest" description="Disordered" evidence="1">
    <location>
        <begin position="1293"/>
        <end position="1409"/>
    </location>
</feature>
<evidence type="ECO:0000313" key="3">
    <source>
        <dbReference type="Proteomes" id="UP000007259"/>
    </source>
</evidence>
<accession>E9ATQ8</accession>